<evidence type="ECO:0000313" key="2">
    <source>
        <dbReference type="Proteomes" id="UP000033649"/>
    </source>
</evidence>
<keyword evidence="2" id="KW-1185">Reference proteome</keyword>
<dbReference type="Proteomes" id="UP000033649">
    <property type="component" value="Unassembled WGS sequence"/>
</dbReference>
<dbReference type="STRING" id="429727.VE26_07995"/>
<dbReference type="RefSeq" id="WP_046104479.1">
    <property type="nucleotide sequence ID" value="NZ_JZEY01000054.1"/>
</dbReference>
<gene>
    <name evidence="1" type="ORF">VE26_07995</name>
</gene>
<proteinExistence type="predicted"/>
<reference evidence="1 2" key="1">
    <citation type="submission" date="2015-03" db="EMBL/GenBank/DDBJ databases">
        <authorList>
            <person name="Hassan Y."/>
            <person name="Lepp D."/>
            <person name="Li X.-Z."/>
            <person name="Zhou T."/>
        </authorList>
    </citation>
    <scope>NUCLEOTIDE SEQUENCE [LARGE SCALE GENOMIC DNA]</scope>
    <source>
        <strain evidence="1 2">IPL18</strain>
    </source>
</reference>
<name>A0A0F5FLV0_9HYPH</name>
<evidence type="ECO:0008006" key="3">
    <source>
        <dbReference type="Google" id="ProtNLM"/>
    </source>
</evidence>
<organism evidence="1 2">
    <name type="scientific">Devosia chinhatensis</name>
    <dbReference type="NCBI Taxonomy" id="429727"/>
    <lineage>
        <taxon>Bacteria</taxon>
        <taxon>Pseudomonadati</taxon>
        <taxon>Pseudomonadota</taxon>
        <taxon>Alphaproteobacteria</taxon>
        <taxon>Hyphomicrobiales</taxon>
        <taxon>Devosiaceae</taxon>
        <taxon>Devosia</taxon>
    </lineage>
</organism>
<dbReference type="AlphaFoldDB" id="A0A0F5FLV0"/>
<dbReference type="OrthoDB" id="7951248at2"/>
<sequence>MHDDCDIDDRLRRSLRILRAWLWMMRLTRDPDEVAMLLRTEARALVALGRKYPSKARQIGRLIVGYHRALEKLKGMFPPPDVKLPA</sequence>
<protein>
    <recommendedName>
        <fullName evidence="3">CHAD domain-containing protein</fullName>
    </recommendedName>
</protein>
<comment type="caution">
    <text evidence="1">The sequence shown here is derived from an EMBL/GenBank/DDBJ whole genome shotgun (WGS) entry which is preliminary data.</text>
</comment>
<dbReference type="PATRIC" id="fig|429727.3.peg.1654"/>
<accession>A0A0F5FLV0</accession>
<evidence type="ECO:0000313" key="1">
    <source>
        <dbReference type="EMBL" id="KKB09788.1"/>
    </source>
</evidence>
<dbReference type="EMBL" id="JZEY01000054">
    <property type="protein sequence ID" value="KKB09788.1"/>
    <property type="molecule type" value="Genomic_DNA"/>
</dbReference>